<sequence>MTVHFIGVRHHSPACARLVRDVIRNVSPAYVLVEGSADFNDRIDELLLGHRLPIALFSFLTGPDVHRMIWAPFCDYSPEWVALTTAKAVGAEFRFIDLPAWHHAFEERTNRYSDADARHIAVTSRLCAEFGMDNNDVLWDHLVEVPGAEYHTLARYFDTLRGDARGGDSDAAREEYMAQWICAAKYFARGRPIVVVTGGFHRPALVSLTAERDDLAQWPAVPASPEGHRVGNYLIPYSYRRLDAFSGYQSGMPSPGYYHQVWHNGAEAAGQRLIADVAGRLRERHVPVSTADLIAAQSLSEGLARLRGHPVRARADILDGLAAALITEDLPAPLPWAARGVLQTGTHPAVLEMLAALTGTAHGELHPDTPLPPLVPDVERLLAEHDLTPPRQVRLTLTVEADLDRSRILNRLRVLSIPGFERISGPTAGTDPATTERWELQVRDTQLPKLLEASAHGATLGAAAAHVLRESVADGSTTPATLGPALFDAVLCGSDEVLGELVPPAAQAIADSYDLGGLGTFLSALLALWRHDWIYQVRQHDRFPPLIAAAVRRIEWLAESARARTRDADRREVAALAAVCDALTHAGEAAALDRPAFLDTMERISQDPQAPPDLRGAALGVRWRLDDEAAVDPVDMVRALSLPETLGDFLVGVFGLAREQVLHTQDGSGFDVIAALDHIVEDMTERDFLAALPAVRQAFEYFPPRERTRIADRILVARGRAAVGRACVRTESDPALLAYAARIEERIDNLLSEAGLNP</sequence>
<proteinExistence type="predicted"/>
<accession>A0A1S1M3L8</accession>
<keyword evidence="2" id="KW-1185">Reference proteome</keyword>
<reference evidence="1 2" key="1">
    <citation type="submission" date="2016-10" db="EMBL/GenBank/DDBJ databases">
        <title>Evaluation of Human, Veterinary and Environmental Mycobacterium chelonae Isolates by Core Genome Phylogenomic Analysis, Targeted Gene Comparison, and Anti-microbial Susceptibility Patterns: A Tale of Mistaken Identities.</title>
        <authorList>
            <person name="Fogelson S.B."/>
            <person name="Camus A.C."/>
            <person name="Lorenz W."/>
            <person name="Vasireddy R."/>
            <person name="Vasireddy S."/>
            <person name="Smith T."/>
            <person name="Brown-Elliott B.A."/>
            <person name="Wallace R.J.Jr."/>
            <person name="Hasan N.A."/>
            <person name="Reischl U."/>
            <person name="Sanchez S."/>
        </authorList>
    </citation>
    <scope>NUCLEOTIDE SEQUENCE [LARGE SCALE GENOMIC DNA]</scope>
    <source>
        <strain evidence="1 2">15518</strain>
    </source>
</reference>
<dbReference type="Proteomes" id="UP000179441">
    <property type="component" value="Unassembled WGS sequence"/>
</dbReference>
<dbReference type="AlphaFoldDB" id="A0A1S1M3L8"/>
<dbReference type="RefSeq" id="WP_070951158.1">
    <property type="nucleotide sequence ID" value="NZ_CP050145.1"/>
</dbReference>
<name>A0A1S1M3L8_MYCCH</name>
<gene>
    <name evidence="1" type="ORF">BKG84_02600</name>
</gene>
<dbReference type="InterPro" id="IPR043737">
    <property type="entry name" value="DUF5682"/>
</dbReference>
<evidence type="ECO:0000313" key="2">
    <source>
        <dbReference type="Proteomes" id="UP000179441"/>
    </source>
</evidence>
<protein>
    <submittedName>
        <fullName evidence="1">Uncharacterized protein</fullName>
    </submittedName>
</protein>
<comment type="caution">
    <text evidence="1">The sequence shown here is derived from an EMBL/GenBank/DDBJ whole genome shotgun (WGS) entry which is preliminary data.</text>
</comment>
<dbReference type="Pfam" id="PF18934">
    <property type="entry name" value="DUF5682"/>
    <property type="match status" value="1"/>
</dbReference>
<organism evidence="1 2">
    <name type="scientific">Mycobacteroides chelonae</name>
    <name type="common">Mycobacterium chelonae</name>
    <dbReference type="NCBI Taxonomy" id="1774"/>
    <lineage>
        <taxon>Bacteria</taxon>
        <taxon>Bacillati</taxon>
        <taxon>Actinomycetota</taxon>
        <taxon>Actinomycetes</taxon>
        <taxon>Mycobacteriales</taxon>
        <taxon>Mycobacteriaceae</taxon>
        <taxon>Mycobacteroides</taxon>
    </lineage>
</organism>
<dbReference type="EMBL" id="MLIS01000001">
    <property type="protein sequence ID" value="OHU77448.1"/>
    <property type="molecule type" value="Genomic_DNA"/>
</dbReference>
<evidence type="ECO:0000313" key="1">
    <source>
        <dbReference type="EMBL" id="OHU77448.1"/>
    </source>
</evidence>